<proteinExistence type="predicted"/>
<name>A0ABW7EKT5_9BURK</name>
<protein>
    <submittedName>
        <fullName evidence="1">PKD domain-containing protein</fullName>
    </submittedName>
</protein>
<dbReference type="Proteomes" id="UP001606300">
    <property type="component" value="Unassembled WGS sequence"/>
</dbReference>
<evidence type="ECO:0000313" key="1">
    <source>
        <dbReference type="EMBL" id="MFG6413313.1"/>
    </source>
</evidence>
<comment type="caution">
    <text evidence="1">The sequence shown here is derived from an EMBL/GenBank/DDBJ whole genome shotgun (WGS) entry which is preliminary data.</text>
</comment>
<reference evidence="1 2" key="1">
    <citation type="submission" date="2024-09" db="EMBL/GenBank/DDBJ databases">
        <title>Novel species of the genus Pelomonas and Roseateles isolated from streams.</title>
        <authorList>
            <person name="Lu H."/>
        </authorList>
    </citation>
    <scope>NUCLEOTIDE SEQUENCE [LARGE SCALE GENOMIC DNA]</scope>
    <source>
        <strain evidence="1 2">DC23W</strain>
    </source>
</reference>
<evidence type="ECO:0000313" key="2">
    <source>
        <dbReference type="Proteomes" id="UP001606300"/>
    </source>
</evidence>
<dbReference type="RefSeq" id="WP_394469403.1">
    <property type="nucleotide sequence ID" value="NZ_JBIGHY010000002.1"/>
</dbReference>
<dbReference type="EMBL" id="JBIGHY010000002">
    <property type="protein sequence ID" value="MFG6413313.1"/>
    <property type="molecule type" value="Genomic_DNA"/>
</dbReference>
<keyword evidence="2" id="KW-1185">Reference proteome</keyword>
<gene>
    <name evidence="1" type="ORF">ACG02S_05315</name>
</gene>
<sequence>METLKVDAPLTVREPQVQLDPRLPAGTYRVQLVVQGSTGKSASASLQIKVFKE</sequence>
<organism evidence="1 2">
    <name type="scientific">Pelomonas dachongensis</name>
    <dbReference type="NCBI Taxonomy" id="3299029"/>
    <lineage>
        <taxon>Bacteria</taxon>
        <taxon>Pseudomonadati</taxon>
        <taxon>Pseudomonadota</taxon>
        <taxon>Betaproteobacteria</taxon>
        <taxon>Burkholderiales</taxon>
        <taxon>Sphaerotilaceae</taxon>
        <taxon>Roseateles</taxon>
    </lineage>
</organism>
<accession>A0ABW7EKT5</accession>